<name>A0A5C5WJT0_9BACT</name>
<organism evidence="1 2">
    <name type="scientific">Rubripirellula amarantea</name>
    <dbReference type="NCBI Taxonomy" id="2527999"/>
    <lineage>
        <taxon>Bacteria</taxon>
        <taxon>Pseudomonadati</taxon>
        <taxon>Planctomycetota</taxon>
        <taxon>Planctomycetia</taxon>
        <taxon>Pirellulales</taxon>
        <taxon>Pirellulaceae</taxon>
        <taxon>Rubripirellula</taxon>
    </lineage>
</organism>
<gene>
    <name evidence="1" type="ORF">Pla22_29640</name>
</gene>
<keyword evidence="2" id="KW-1185">Reference proteome</keyword>
<protein>
    <submittedName>
        <fullName evidence="1">Uncharacterized protein</fullName>
    </submittedName>
</protein>
<proteinExistence type="predicted"/>
<accession>A0A5C5WJT0</accession>
<reference evidence="1 2" key="1">
    <citation type="submission" date="2019-02" db="EMBL/GenBank/DDBJ databases">
        <title>Deep-cultivation of Planctomycetes and their phenomic and genomic characterization uncovers novel biology.</title>
        <authorList>
            <person name="Wiegand S."/>
            <person name="Jogler M."/>
            <person name="Boedeker C."/>
            <person name="Pinto D."/>
            <person name="Vollmers J."/>
            <person name="Rivas-Marin E."/>
            <person name="Kohn T."/>
            <person name="Peeters S.H."/>
            <person name="Heuer A."/>
            <person name="Rast P."/>
            <person name="Oberbeckmann S."/>
            <person name="Bunk B."/>
            <person name="Jeske O."/>
            <person name="Meyerdierks A."/>
            <person name="Storesund J.E."/>
            <person name="Kallscheuer N."/>
            <person name="Luecker S."/>
            <person name="Lage O.M."/>
            <person name="Pohl T."/>
            <person name="Merkel B.J."/>
            <person name="Hornburger P."/>
            <person name="Mueller R.-W."/>
            <person name="Bruemmer F."/>
            <person name="Labrenz M."/>
            <person name="Spormann A.M."/>
            <person name="Op Den Camp H."/>
            <person name="Overmann J."/>
            <person name="Amann R."/>
            <person name="Jetten M.S.M."/>
            <person name="Mascher T."/>
            <person name="Medema M.H."/>
            <person name="Devos D.P."/>
            <person name="Kaster A.-K."/>
            <person name="Ovreas L."/>
            <person name="Rohde M."/>
            <person name="Galperin M.Y."/>
            <person name="Jogler C."/>
        </authorList>
    </citation>
    <scope>NUCLEOTIDE SEQUENCE [LARGE SCALE GENOMIC DNA]</scope>
    <source>
        <strain evidence="1 2">Pla22</strain>
    </source>
</reference>
<dbReference type="AlphaFoldDB" id="A0A5C5WJT0"/>
<dbReference type="RefSeq" id="WP_146515489.1">
    <property type="nucleotide sequence ID" value="NZ_SJPI01000002.1"/>
</dbReference>
<evidence type="ECO:0000313" key="1">
    <source>
        <dbReference type="EMBL" id="TWT50223.1"/>
    </source>
</evidence>
<sequence length="104" mass="12224">MTKRRMGLRMRHRFEKCAARLIATQLVVTRLVATWLIVARLTVPGLTVTCLVFTKVIVTLLQHRHFVVRPTISVQERRYVQQLIERLERQQDTSLQGIQQETRS</sequence>
<dbReference type="EMBL" id="SJPI01000002">
    <property type="protein sequence ID" value="TWT50223.1"/>
    <property type="molecule type" value="Genomic_DNA"/>
</dbReference>
<evidence type="ECO:0000313" key="2">
    <source>
        <dbReference type="Proteomes" id="UP000316598"/>
    </source>
</evidence>
<dbReference type="Proteomes" id="UP000316598">
    <property type="component" value="Unassembled WGS sequence"/>
</dbReference>
<comment type="caution">
    <text evidence="1">The sequence shown here is derived from an EMBL/GenBank/DDBJ whole genome shotgun (WGS) entry which is preliminary data.</text>
</comment>